<evidence type="ECO:0000259" key="8">
    <source>
        <dbReference type="PROSITE" id="PS50112"/>
    </source>
</evidence>
<evidence type="ECO:0000256" key="4">
    <source>
        <dbReference type="PROSITE-ProRule" id="PRU00169"/>
    </source>
</evidence>
<dbReference type="SMART" id="SM00086">
    <property type="entry name" value="PAC"/>
    <property type="match status" value="1"/>
</dbReference>
<dbReference type="SUPFAM" id="SSF52172">
    <property type="entry name" value="CheY-like"/>
    <property type="match status" value="1"/>
</dbReference>
<gene>
    <name evidence="10" type="ORF">CfE428DRAFT_3567</name>
</gene>
<dbReference type="InterPro" id="IPR003661">
    <property type="entry name" value="HisK_dim/P_dom"/>
</dbReference>
<organism evidence="10 11">
    <name type="scientific">Chthoniobacter flavus Ellin428</name>
    <dbReference type="NCBI Taxonomy" id="497964"/>
    <lineage>
        <taxon>Bacteria</taxon>
        <taxon>Pseudomonadati</taxon>
        <taxon>Verrucomicrobiota</taxon>
        <taxon>Spartobacteria</taxon>
        <taxon>Chthoniobacterales</taxon>
        <taxon>Chthoniobacteraceae</taxon>
        <taxon>Chthoniobacter</taxon>
    </lineage>
</organism>
<dbReference type="Gene3D" id="3.30.450.20">
    <property type="entry name" value="PAS domain"/>
    <property type="match status" value="1"/>
</dbReference>
<dbReference type="Pfam" id="PF13426">
    <property type="entry name" value="PAS_9"/>
    <property type="match status" value="1"/>
</dbReference>
<comment type="caution">
    <text evidence="10">The sequence shown here is derived from an EMBL/GenBank/DDBJ whole genome shotgun (WGS) entry which is preliminary data.</text>
</comment>
<evidence type="ECO:0000259" key="9">
    <source>
        <dbReference type="PROSITE" id="PS50113"/>
    </source>
</evidence>
<dbReference type="PANTHER" id="PTHR43065:SF42">
    <property type="entry name" value="TWO-COMPONENT SENSOR PPRA"/>
    <property type="match status" value="1"/>
</dbReference>
<dbReference type="SUPFAM" id="SSF55874">
    <property type="entry name" value="ATPase domain of HSP90 chaperone/DNA topoisomerase II/histidine kinase"/>
    <property type="match status" value="1"/>
</dbReference>
<dbReference type="NCBIfam" id="TIGR00229">
    <property type="entry name" value="sensory_box"/>
    <property type="match status" value="1"/>
</dbReference>
<keyword evidence="11" id="KW-1185">Reference proteome</keyword>
<dbReference type="InterPro" id="IPR001610">
    <property type="entry name" value="PAC"/>
</dbReference>
<feature type="coiled-coil region" evidence="5">
    <location>
        <begin position="140"/>
        <end position="167"/>
    </location>
</feature>
<evidence type="ECO:0000259" key="7">
    <source>
        <dbReference type="PROSITE" id="PS50110"/>
    </source>
</evidence>
<comment type="catalytic activity">
    <reaction evidence="1">
        <text>ATP + protein L-histidine = ADP + protein N-phospho-L-histidine.</text>
        <dbReference type="EC" id="2.7.13.3"/>
    </reaction>
</comment>
<proteinExistence type="predicted"/>
<dbReference type="STRING" id="497964.CfE428DRAFT_3567"/>
<name>B4D3S9_9BACT</name>
<dbReference type="Pfam" id="PF02518">
    <property type="entry name" value="HATPase_c"/>
    <property type="match status" value="1"/>
</dbReference>
<dbReference type="eggNOG" id="COG4191">
    <property type="taxonomic scope" value="Bacteria"/>
</dbReference>
<dbReference type="PRINTS" id="PR00344">
    <property type="entry name" value="BCTRLSENSOR"/>
</dbReference>
<dbReference type="Pfam" id="PF00072">
    <property type="entry name" value="Response_reg"/>
    <property type="match status" value="1"/>
</dbReference>
<dbReference type="eggNOG" id="COG2202">
    <property type="taxonomic scope" value="Bacteria"/>
</dbReference>
<reference evidence="10 11" key="1">
    <citation type="journal article" date="2011" name="J. Bacteriol.">
        <title>Genome sequence of Chthoniobacter flavus Ellin428, an aerobic heterotrophic soil bacterium.</title>
        <authorList>
            <person name="Kant R."/>
            <person name="van Passel M.W."/>
            <person name="Palva A."/>
            <person name="Lucas S."/>
            <person name="Lapidus A."/>
            <person name="Glavina Del Rio T."/>
            <person name="Dalin E."/>
            <person name="Tice H."/>
            <person name="Bruce D."/>
            <person name="Goodwin L."/>
            <person name="Pitluck S."/>
            <person name="Larimer F.W."/>
            <person name="Land M.L."/>
            <person name="Hauser L."/>
            <person name="Sangwan P."/>
            <person name="de Vos W.M."/>
            <person name="Janssen P.H."/>
            <person name="Smidt H."/>
        </authorList>
    </citation>
    <scope>NUCLEOTIDE SEQUENCE [LARGE SCALE GENOMIC DNA]</scope>
    <source>
        <strain evidence="10 11">Ellin428</strain>
    </source>
</reference>
<dbReference type="PROSITE" id="PS50110">
    <property type="entry name" value="RESPONSE_REGULATORY"/>
    <property type="match status" value="1"/>
</dbReference>
<dbReference type="GO" id="GO:0000155">
    <property type="term" value="F:phosphorelay sensor kinase activity"/>
    <property type="evidence" value="ECO:0007669"/>
    <property type="project" value="InterPro"/>
</dbReference>
<dbReference type="InterPro" id="IPR005467">
    <property type="entry name" value="His_kinase_dom"/>
</dbReference>
<dbReference type="EC" id="2.7.13.3" evidence="2"/>
<dbReference type="SMART" id="SM00387">
    <property type="entry name" value="HATPase_c"/>
    <property type="match status" value="1"/>
</dbReference>
<evidence type="ECO:0000259" key="6">
    <source>
        <dbReference type="PROSITE" id="PS50109"/>
    </source>
</evidence>
<dbReference type="InterPro" id="IPR011006">
    <property type="entry name" value="CheY-like_superfamily"/>
</dbReference>
<feature type="domain" description="Response regulatory" evidence="7">
    <location>
        <begin position="420"/>
        <end position="533"/>
    </location>
</feature>
<evidence type="ECO:0000313" key="10">
    <source>
        <dbReference type="EMBL" id="EDY18909.1"/>
    </source>
</evidence>
<dbReference type="InterPro" id="IPR000700">
    <property type="entry name" value="PAS-assoc_C"/>
</dbReference>
<keyword evidence="5" id="KW-0175">Coiled coil</keyword>
<dbReference type="Gene3D" id="3.40.50.2300">
    <property type="match status" value="1"/>
</dbReference>
<protein>
    <recommendedName>
        <fullName evidence="2">histidine kinase</fullName>
        <ecNumber evidence="2">2.7.13.3</ecNumber>
    </recommendedName>
</protein>
<keyword evidence="10" id="KW-0418">Kinase</keyword>
<accession>B4D3S9</accession>
<dbReference type="SUPFAM" id="SSF47384">
    <property type="entry name" value="Homodimeric domain of signal transducing histidine kinase"/>
    <property type="match status" value="1"/>
</dbReference>
<dbReference type="EMBL" id="ABVL01000010">
    <property type="protein sequence ID" value="EDY18909.1"/>
    <property type="molecule type" value="Genomic_DNA"/>
</dbReference>
<feature type="domain" description="PAS" evidence="8">
    <location>
        <begin position="22"/>
        <end position="63"/>
    </location>
</feature>
<dbReference type="RefSeq" id="WP_006980892.1">
    <property type="nucleotide sequence ID" value="NZ_ABVL01000010.1"/>
</dbReference>
<evidence type="ECO:0000256" key="1">
    <source>
        <dbReference type="ARBA" id="ARBA00000085"/>
    </source>
</evidence>
<dbReference type="CDD" id="cd00130">
    <property type="entry name" value="PAS"/>
    <property type="match status" value="1"/>
</dbReference>
<dbReference type="Proteomes" id="UP000005824">
    <property type="component" value="Unassembled WGS sequence"/>
</dbReference>
<dbReference type="PROSITE" id="PS50113">
    <property type="entry name" value="PAC"/>
    <property type="match status" value="1"/>
</dbReference>
<dbReference type="PROSITE" id="PS50109">
    <property type="entry name" value="HIS_KIN"/>
    <property type="match status" value="1"/>
</dbReference>
<evidence type="ECO:0000313" key="11">
    <source>
        <dbReference type="Proteomes" id="UP000005824"/>
    </source>
</evidence>
<dbReference type="InterPro" id="IPR035965">
    <property type="entry name" value="PAS-like_dom_sf"/>
</dbReference>
<dbReference type="SMART" id="SM00388">
    <property type="entry name" value="HisKA"/>
    <property type="match status" value="1"/>
</dbReference>
<feature type="domain" description="PAC" evidence="9">
    <location>
        <begin position="97"/>
        <end position="149"/>
    </location>
</feature>
<dbReference type="InterPro" id="IPR003594">
    <property type="entry name" value="HATPase_dom"/>
</dbReference>
<dbReference type="SMART" id="SM00091">
    <property type="entry name" value="PAS"/>
    <property type="match status" value="1"/>
</dbReference>
<evidence type="ECO:0000256" key="3">
    <source>
        <dbReference type="ARBA" id="ARBA00022553"/>
    </source>
</evidence>
<evidence type="ECO:0000256" key="2">
    <source>
        <dbReference type="ARBA" id="ARBA00012438"/>
    </source>
</evidence>
<dbReference type="Gene3D" id="3.30.565.10">
    <property type="entry name" value="Histidine kinase-like ATPase, C-terminal domain"/>
    <property type="match status" value="1"/>
</dbReference>
<dbReference type="PROSITE" id="PS50112">
    <property type="entry name" value="PAS"/>
    <property type="match status" value="1"/>
</dbReference>
<keyword evidence="3 4" id="KW-0597">Phosphoprotein</keyword>
<dbReference type="CDD" id="cd00156">
    <property type="entry name" value="REC"/>
    <property type="match status" value="1"/>
</dbReference>
<dbReference type="SMART" id="SM00448">
    <property type="entry name" value="REC"/>
    <property type="match status" value="1"/>
</dbReference>
<dbReference type="CDD" id="cd00082">
    <property type="entry name" value="HisKA"/>
    <property type="match status" value="1"/>
</dbReference>
<dbReference type="SUPFAM" id="SSF55785">
    <property type="entry name" value="PYP-like sensor domain (PAS domain)"/>
    <property type="match status" value="1"/>
</dbReference>
<dbReference type="InterPro" id="IPR000014">
    <property type="entry name" value="PAS"/>
</dbReference>
<dbReference type="InParanoid" id="B4D3S9"/>
<evidence type="ECO:0000256" key="5">
    <source>
        <dbReference type="SAM" id="Coils"/>
    </source>
</evidence>
<dbReference type="InterPro" id="IPR036890">
    <property type="entry name" value="HATPase_C_sf"/>
</dbReference>
<dbReference type="PANTHER" id="PTHR43065">
    <property type="entry name" value="SENSOR HISTIDINE KINASE"/>
    <property type="match status" value="1"/>
</dbReference>
<dbReference type="Pfam" id="PF00512">
    <property type="entry name" value="HisKA"/>
    <property type="match status" value="1"/>
</dbReference>
<feature type="domain" description="Histidine kinase" evidence="6">
    <location>
        <begin position="183"/>
        <end position="401"/>
    </location>
</feature>
<dbReference type="InterPro" id="IPR001789">
    <property type="entry name" value="Sig_transdc_resp-reg_receiver"/>
</dbReference>
<dbReference type="InterPro" id="IPR004358">
    <property type="entry name" value="Sig_transdc_His_kin-like_C"/>
</dbReference>
<dbReference type="InterPro" id="IPR036097">
    <property type="entry name" value="HisK_dim/P_sf"/>
</dbReference>
<dbReference type="Gene3D" id="1.10.287.130">
    <property type="match status" value="1"/>
</dbReference>
<keyword evidence="10" id="KW-0808">Transferase</keyword>
<dbReference type="AlphaFoldDB" id="B4D3S9"/>
<sequence length="534" mass="59990">MKRETPTKIKSKPTHGELLISEEQRYRGIFLHAIEGIFQTTPQGRYLEANPALARIYGYASPEELQEQLRDIGRQLYVQAGRRTEFLEIMEREGKVTNFESQIRRKDSSIIWISENAVAVRDDVGRLLYYEGFVVDVTARHEAETTLKRTRDELQQSLVELRTTQQTVVQQERLRALGEMVTGVAHDFNNALSMILGYAELLQHECRKHVAADKFVDYAHTIVTASLDAAEIVNRLREFHRPTEPGESREPLPFNAIVEQAVTFTRPRWSAETIARGMPIEVMMELSPIPPLRGNAPELREMLTNLIFNAVDAMPQGGRILLRTRAVGARIELAVVDTGTGMTEEVRRRCLEPFFTTKGDRGSGLGLSMVYGIVERHEGTVTIESTLGRGTTFTFSFPSDTSVAAAEQPSVALLKSRPLRVLVADDQPIQCELISDALQRDWHKVDVASNGREALRLFEKREYDLLITDKVMPEMNGDQLAVAVKSREPATRVIMLTGYGVSDDPEDQSEFVDLTVGKPVSLLELRAAIAKLMA</sequence>
<feature type="modified residue" description="4-aspartylphosphate" evidence="4">
    <location>
        <position position="469"/>
    </location>
</feature>